<dbReference type="InterPro" id="IPR019134">
    <property type="entry name" value="Cactin_C"/>
</dbReference>
<gene>
    <name evidence="6" type="ORF">BpHYR1_016301</name>
</gene>
<keyword evidence="7" id="KW-1185">Reference proteome</keyword>
<feature type="compositionally biased region" description="Low complexity" evidence="3">
    <location>
        <begin position="29"/>
        <end position="51"/>
    </location>
</feature>
<sequence>MGKHKKEKKSKKDKKDKKKDHKKKKQRSRSPASSSSHSSRSSSSSHSPSPETKAKSTKKTETLDDLFKKSEENDMNWHLNQKSETLLFDQFKEPVDKQSETFIWRKKNQKFGLDKLEPEKYLLINKLKQEETQRELEKLEKRKKEREREREERNREREFLQRQKEGEYHKQWEKQEDSFQLKQVKLRSKIRIEEGRAKPIDLLAKYINSEDDGLAIEMHEPYLYLNGLTIRDLEDLLVDIKVYSELENGQNSDYWQDITVVAEDELKRLQTKAKVSKDTSGERREDINESVLQDVTSLFKGKTYEQLVKLEESIQLKLNQESTLDINYWETLLGQLKGHMAKARLKERHKKILRKKAENLKKEQGIENHPKPIAKQGDAAPKINTKKYKNEMEINIDDSDEDEFDKQEKRDEFDQAEETEKITDAIQDYTIGCYSPVYLSLEELPNDAFIISQVEDDKRLEIKRSQMLHGSGKPSIEDEFERKLHESMNYEPSEDDLKNSDFPESKSEADEVKIEQKYSWSDKYRPRKPRYYNRVHTGYDWNQYNKKHYDMDNPPPKTVQGYKFNIFYPDLIDKTKTPKYSITVCSDNKDFAMLRFHAGPPYEDVAFKIINREWDISYRHGFRNQFQNGIYQLWFHFRKWKYRR</sequence>
<feature type="domain" description="Splicing factor Cactin C-terminal" evidence="4">
    <location>
        <begin position="520"/>
        <end position="644"/>
    </location>
</feature>
<feature type="region of interest" description="Disordered" evidence="3">
    <location>
        <begin position="136"/>
        <end position="158"/>
    </location>
</feature>
<dbReference type="AlphaFoldDB" id="A0A3M7PIC5"/>
<proteinExistence type="inferred from homology"/>
<dbReference type="GO" id="GO:0005681">
    <property type="term" value="C:spliceosomal complex"/>
    <property type="evidence" value="ECO:0007669"/>
    <property type="project" value="TreeGrafter"/>
</dbReference>
<dbReference type="PANTHER" id="PTHR21737:SF4">
    <property type="entry name" value="SPLICING FACTOR CACTIN"/>
    <property type="match status" value="1"/>
</dbReference>
<accession>A0A3M7PIC5</accession>
<evidence type="ECO:0000256" key="2">
    <source>
        <dbReference type="ARBA" id="ARBA00034534"/>
    </source>
</evidence>
<protein>
    <recommendedName>
        <fullName evidence="2">Splicing factor Cactin</fullName>
    </recommendedName>
</protein>
<dbReference type="GO" id="GO:0045292">
    <property type="term" value="P:mRNA cis splicing, via spliceosome"/>
    <property type="evidence" value="ECO:0007669"/>
    <property type="project" value="TreeGrafter"/>
</dbReference>
<feature type="domain" description="Splicing factor cactin central" evidence="5">
    <location>
        <begin position="162"/>
        <end position="349"/>
    </location>
</feature>
<dbReference type="Proteomes" id="UP000276133">
    <property type="component" value="Unassembled WGS sequence"/>
</dbReference>
<evidence type="ECO:0000256" key="1">
    <source>
        <dbReference type="ARBA" id="ARBA00006895"/>
    </source>
</evidence>
<dbReference type="SMART" id="SM01050">
    <property type="entry name" value="CactinC_cactus"/>
    <property type="match status" value="1"/>
</dbReference>
<dbReference type="Pfam" id="PF10312">
    <property type="entry name" value="Cactin_mid"/>
    <property type="match status" value="1"/>
</dbReference>
<reference evidence="6 7" key="1">
    <citation type="journal article" date="2018" name="Sci. Rep.">
        <title>Genomic signatures of local adaptation to the degree of environmental predictability in rotifers.</title>
        <authorList>
            <person name="Franch-Gras L."/>
            <person name="Hahn C."/>
            <person name="Garcia-Roger E.M."/>
            <person name="Carmona M.J."/>
            <person name="Serra M."/>
            <person name="Gomez A."/>
        </authorList>
    </citation>
    <scope>NUCLEOTIDE SEQUENCE [LARGE SCALE GENOMIC DNA]</scope>
    <source>
        <strain evidence="6">HYR1</strain>
    </source>
</reference>
<dbReference type="EMBL" id="REGN01010517">
    <property type="protein sequence ID" value="RMZ98856.1"/>
    <property type="molecule type" value="Genomic_DNA"/>
</dbReference>
<evidence type="ECO:0000313" key="7">
    <source>
        <dbReference type="Proteomes" id="UP000276133"/>
    </source>
</evidence>
<organism evidence="6 7">
    <name type="scientific">Brachionus plicatilis</name>
    <name type="common">Marine rotifer</name>
    <name type="synonym">Brachionus muelleri</name>
    <dbReference type="NCBI Taxonomy" id="10195"/>
    <lineage>
        <taxon>Eukaryota</taxon>
        <taxon>Metazoa</taxon>
        <taxon>Spiralia</taxon>
        <taxon>Gnathifera</taxon>
        <taxon>Rotifera</taxon>
        <taxon>Eurotatoria</taxon>
        <taxon>Monogononta</taxon>
        <taxon>Pseudotrocha</taxon>
        <taxon>Ploima</taxon>
        <taxon>Brachionidae</taxon>
        <taxon>Brachionus</taxon>
    </lineage>
</organism>
<feature type="compositionally biased region" description="Basic and acidic residues" evidence="3">
    <location>
        <begin position="495"/>
        <end position="510"/>
    </location>
</feature>
<evidence type="ECO:0000256" key="3">
    <source>
        <dbReference type="SAM" id="MobiDB-lite"/>
    </source>
</evidence>
<feature type="compositionally biased region" description="Basic and acidic residues" evidence="3">
    <location>
        <begin position="406"/>
        <end position="419"/>
    </location>
</feature>
<comment type="caution">
    <text evidence="6">The sequence shown here is derived from an EMBL/GenBank/DDBJ whole genome shotgun (WGS) entry which is preliminary data.</text>
</comment>
<feature type="region of interest" description="Disordered" evidence="3">
    <location>
        <begin position="488"/>
        <end position="510"/>
    </location>
</feature>
<evidence type="ECO:0000259" key="5">
    <source>
        <dbReference type="Pfam" id="PF10312"/>
    </source>
</evidence>
<dbReference type="OrthoDB" id="265955at2759"/>
<dbReference type="Pfam" id="PF09732">
    <property type="entry name" value="CactinC_cactus"/>
    <property type="match status" value="1"/>
</dbReference>
<feature type="region of interest" description="Disordered" evidence="3">
    <location>
        <begin position="1"/>
        <end position="75"/>
    </location>
</feature>
<comment type="similarity">
    <text evidence="1">Belongs to the CACTIN family.</text>
</comment>
<feature type="compositionally biased region" description="Basic and acidic residues" evidence="3">
    <location>
        <begin position="52"/>
        <end position="72"/>
    </location>
</feature>
<evidence type="ECO:0000313" key="6">
    <source>
        <dbReference type="EMBL" id="RMZ98856.1"/>
    </source>
</evidence>
<feature type="compositionally biased region" description="Basic residues" evidence="3">
    <location>
        <begin position="1"/>
        <end position="28"/>
    </location>
</feature>
<dbReference type="PANTHER" id="PTHR21737">
    <property type="entry name" value="POLYGLUTAMINE BINDING PROTEIN 1/MARVEL MEMBRANE-ASSOCIATING DOMAIN CONTAINING 3"/>
    <property type="match status" value="1"/>
</dbReference>
<dbReference type="InterPro" id="IPR018816">
    <property type="entry name" value="Cactin_central"/>
</dbReference>
<feature type="region of interest" description="Disordered" evidence="3">
    <location>
        <begin position="398"/>
        <end position="419"/>
    </location>
</feature>
<evidence type="ECO:0000259" key="4">
    <source>
        <dbReference type="Pfam" id="PF09732"/>
    </source>
</evidence>
<dbReference type="GO" id="GO:0005737">
    <property type="term" value="C:cytoplasm"/>
    <property type="evidence" value="ECO:0007669"/>
    <property type="project" value="TreeGrafter"/>
</dbReference>
<dbReference type="STRING" id="10195.A0A3M7PIC5"/>
<name>A0A3M7PIC5_BRAPC</name>